<dbReference type="SUPFAM" id="SSF51604">
    <property type="entry name" value="Enolase C-terminal domain-like"/>
    <property type="match status" value="1"/>
</dbReference>
<dbReference type="Gene3D" id="3.20.20.120">
    <property type="entry name" value="Enolase-like C-terminal domain"/>
    <property type="match status" value="1"/>
</dbReference>
<name>A0A0S2W422_9FIRM</name>
<gene>
    <name evidence="2" type="ORF">IB211_01676c</name>
</gene>
<dbReference type="STRING" id="1297617.IB211_01676c"/>
<keyword evidence="3" id="KW-1185">Reference proteome</keyword>
<sequence length="39" mass="4478">MYAGPLRKFGIEWLEEPLYGYDFEGLAELRRSTTLNIAG</sequence>
<proteinExistence type="predicted"/>
<evidence type="ECO:0000313" key="2">
    <source>
        <dbReference type="EMBL" id="ALP94067.1"/>
    </source>
</evidence>
<accession>A0A0S2W422</accession>
<keyword evidence="1" id="KW-0479">Metal-binding</keyword>
<evidence type="ECO:0000313" key="3">
    <source>
        <dbReference type="Proteomes" id="UP000064844"/>
    </source>
</evidence>
<dbReference type="KEGG" id="ibu:IB211_01676c"/>
<reference evidence="3" key="2">
    <citation type="submission" date="2015-04" db="EMBL/GenBank/DDBJ databases">
        <title>A butyrogenic pathway from the amino acid lysine in a human gut commensal.</title>
        <authorList>
            <person name="de Vos W.M."/>
            <person name="Bui N.T.P."/>
            <person name="Plugge C.M."/>
            <person name="Ritari J."/>
        </authorList>
    </citation>
    <scope>NUCLEOTIDE SEQUENCE [LARGE SCALE GENOMIC DNA]</scope>
    <source>
        <strain evidence="3">AF211</strain>
    </source>
</reference>
<dbReference type="InterPro" id="IPR036849">
    <property type="entry name" value="Enolase-like_C_sf"/>
</dbReference>
<evidence type="ECO:0000256" key="1">
    <source>
        <dbReference type="ARBA" id="ARBA00022723"/>
    </source>
</evidence>
<dbReference type="Proteomes" id="UP000064844">
    <property type="component" value="Chromosome"/>
</dbReference>
<reference evidence="2 3" key="1">
    <citation type="journal article" date="2015" name="Nat. Commun.">
        <title>Production of butyrate from lysine and the Amadori product fructoselysine by a human gut commensal.</title>
        <authorList>
            <person name="Bui T.P."/>
            <person name="Ritari J."/>
            <person name="Boeren S."/>
            <person name="de Waard P."/>
            <person name="Plugge C.M."/>
            <person name="de Vos W.M."/>
        </authorList>
    </citation>
    <scope>NUCLEOTIDE SEQUENCE [LARGE SCALE GENOMIC DNA]</scope>
    <source>
        <strain evidence="2 3">AF211</strain>
    </source>
</reference>
<dbReference type="EMBL" id="CP011307">
    <property type="protein sequence ID" value="ALP94067.1"/>
    <property type="molecule type" value="Genomic_DNA"/>
</dbReference>
<dbReference type="AlphaFoldDB" id="A0A0S2W422"/>
<dbReference type="GO" id="GO:0046872">
    <property type="term" value="F:metal ion binding"/>
    <property type="evidence" value="ECO:0007669"/>
    <property type="project" value="UniProtKB-KW"/>
</dbReference>
<organism evidence="2 3">
    <name type="scientific">Intestinimonas butyriciproducens</name>
    <dbReference type="NCBI Taxonomy" id="1297617"/>
    <lineage>
        <taxon>Bacteria</taxon>
        <taxon>Bacillati</taxon>
        <taxon>Bacillota</taxon>
        <taxon>Clostridia</taxon>
        <taxon>Eubacteriales</taxon>
        <taxon>Intestinimonas</taxon>
    </lineage>
</organism>
<protein>
    <submittedName>
        <fullName evidence="2">Uncharacterized protein</fullName>
    </submittedName>
</protein>